<dbReference type="CDD" id="cd00093">
    <property type="entry name" value="HTH_XRE"/>
    <property type="match status" value="1"/>
</dbReference>
<dbReference type="EMBL" id="AUZM01000001">
    <property type="protein sequence ID" value="ERT09905.1"/>
    <property type="molecule type" value="Genomic_DNA"/>
</dbReference>
<sequence>MGESPLKKLRDELGMSQEELARQLGISSRTVSRWEAGDNVPTFTVPQIKALARLLESKGKTIEDLPDHFGPSDD</sequence>
<dbReference type="PROSITE" id="PS50943">
    <property type="entry name" value="HTH_CROC1"/>
    <property type="match status" value="1"/>
</dbReference>
<name>U7QS49_9CYAN</name>
<evidence type="ECO:0000313" key="2">
    <source>
        <dbReference type="EMBL" id="ERT09905.1"/>
    </source>
</evidence>
<gene>
    <name evidence="2" type="ORF">M595_0154</name>
</gene>
<evidence type="ECO:0000259" key="1">
    <source>
        <dbReference type="PROSITE" id="PS50943"/>
    </source>
</evidence>
<evidence type="ECO:0000313" key="3">
    <source>
        <dbReference type="Proteomes" id="UP000017127"/>
    </source>
</evidence>
<dbReference type="InterPro" id="IPR001387">
    <property type="entry name" value="Cro/C1-type_HTH"/>
</dbReference>
<organism evidence="2 3">
    <name type="scientific">Lyngbya aestuarii BL J</name>
    <dbReference type="NCBI Taxonomy" id="1348334"/>
    <lineage>
        <taxon>Bacteria</taxon>
        <taxon>Bacillati</taxon>
        <taxon>Cyanobacteriota</taxon>
        <taxon>Cyanophyceae</taxon>
        <taxon>Oscillatoriophycideae</taxon>
        <taxon>Oscillatoriales</taxon>
        <taxon>Microcoleaceae</taxon>
        <taxon>Lyngbya</taxon>
    </lineage>
</organism>
<comment type="caution">
    <text evidence="2">The sequence shown here is derived from an EMBL/GenBank/DDBJ whole genome shotgun (WGS) entry which is preliminary data.</text>
</comment>
<dbReference type="Pfam" id="PF01381">
    <property type="entry name" value="HTH_3"/>
    <property type="match status" value="1"/>
</dbReference>
<dbReference type="SUPFAM" id="SSF47413">
    <property type="entry name" value="lambda repressor-like DNA-binding domains"/>
    <property type="match status" value="1"/>
</dbReference>
<dbReference type="Gene3D" id="1.10.260.40">
    <property type="entry name" value="lambda repressor-like DNA-binding domains"/>
    <property type="match status" value="1"/>
</dbReference>
<protein>
    <submittedName>
        <fullName evidence="2">Helix-turn-helix family protein</fullName>
    </submittedName>
</protein>
<feature type="domain" description="HTH cro/C1-type" evidence="1">
    <location>
        <begin position="6"/>
        <end position="65"/>
    </location>
</feature>
<accession>U7QS49</accession>
<dbReference type="GO" id="GO:0003677">
    <property type="term" value="F:DNA binding"/>
    <property type="evidence" value="ECO:0007669"/>
    <property type="project" value="InterPro"/>
</dbReference>
<dbReference type="InterPro" id="IPR010982">
    <property type="entry name" value="Lambda_DNA-bd_dom_sf"/>
</dbReference>
<keyword evidence="3" id="KW-1185">Reference proteome</keyword>
<dbReference type="SMART" id="SM00530">
    <property type="entry name" value="HTH_XRE"/>
    <property type="match status" value="1"/>
</dbReference>
<dbReference type="AlphaFoldDB" id="U7QS49"/>
<reference evidence="2 3" key="1">
    <citation type="journal article" date="2013" name="Front. Microbiol.">
        <title>Comparative genomic analyses of the cyanobacterium, Lyngbya aestuarii BL J, a powerful hydrogen producer.</title>
        <authorList>
            <person name="Kothari A."/>
            <person name="Vaughn M."/>
            <person name="Garcia-Pichel F."/>
        </authorList>
    </citation>
    <scope>NUCLEOTIDE SEQUENCE [LARGE SCALE GENOMIC DNA]</scope>
    <source>
        <strain evidence="2 3">BL J</strain>
    </source>
</reference>
<dbReference type="Proteomes" id="UP000017127">
    <property type="component" value="Unassembled WGS sequence"/>
</dbReference>
<proteinExistence type="predicted"/>